<dbReference type="CDD" id="cd00009">
    <property type="entry name" value="AAA"/>
    <property type="match status" value="1"/>
</dbReference>
<dbReference type="Pfam" id="PF13177">
    <property type="entry name" value="DNA_pol3_delta2"/>
    <property type="match status" value="1"/>
</dbReference>
<dbReference type="SMART" id="SM00382">
    <property type="entry name" value="AAA"/>
    <property type="match status" value="1"/>
</dbReference>
<comment type="similarity">
    <text evidence="3">Belongs to the DnaX/STICHEL family.</text>
</comment>
<keyword evidence="3" id="KW-0548">Nucleotidyltransferase</keyword>
<dbReference type="NCBIfam" id="TIGR02397">
    <property type="entry name" value="dnaX_nterm"/>
    <property type="match status" value="1"/>
</dbReference>
<comment type="catalytic activity">
    <reaction evidence="2 3">
        <text>DNA(n) + a 2'-deoxyribonucleoside 5'-triphosphate = DNA(n+1) + diphosphate</text>
        <dbReference type="Rhea" id="RHEA:22508"/>
        <dbReference type="Rhea" id="RHEA-COMP:17339"/>
        <dbReference type="Rhea" id="RHEA-COMP:17340"/>
        <dbReference type="ChEBI" id="CHEBI:33019"/>
        <dbReference type="ChEBI" id="CHEBI:61560"/>
        <dbReference type="ChEBI" id="CHEBI:173112"/>
        <dbReference type="EC" id="2.7.7.7"/>
    </reaction>
</comment>
<comment type="function">
    <text evidence="3">DNA polymerase III is a complex, multichain enzyme responsible for most of the replicative synthesis in bacteria. This DNA polymerase also exhibits 3' to 5' exonuclease activity.</text>
</comment>
<dbReference type="Gene3D" id="1.10.8.60">
    <property type="match status" value="1"/>
</dbReference>
<evidence type="ECO:0000256" key="3">
    <source>
        <dbReference type="RuleBase" id="RU364063"/>
    </source>
</evidence>
<dbReference type="InterPro" id="IPR012763">
    <property type="entry name" value="DNA_pol_III_sug/sutau_N"/>
</dbReference>
<keyword evidence="3" id="KW-0067">ATP-binding</keyword>
<dbReference type="InterPro" id="IPR003593">
    <property type="entry name" value="AAA+_ATPase"/>
</dbReference>
<dbReference type="InterPro" id="IPR027417">
    <property type="entry name" value="P-loop_NTPase"/>
</dbReference>
<accession>A0A2M7QCQ1</accession>
<comment type="caution">
    <text evidence="5">The sequence shown here is derived from an EMBL/GenBank/DDBJ whole genome shotgun (WGS) entry which is preliminary data.</text>
</comment>
<organism evidence="5 6">
    <name type="scientific">Candidatus Roizmanbacteria bacterium CG_4_10_14_0_8_um_filter_39_9</name>
    <dbReference type="NCBI Taxonomy" id="1974829"/>
    <lineage>
        <taxon>Bacteria</taxon>
        <taxon>Candidatus Roizmaniibacteriota</taxon>
    </lineage>
</organism>
<reference evidence="6" key="1">
    <citation type="submission" date="2017-09" db="EMBL/GenBank/DDBJ databases">
        <title>Depth-based differentiation of microbial function through sediment-hosted aquifers and enrichment of novel symbionts in the deep terrestrial subsurface.</title>
        <authorList>
            <person name="Probst A.J."/>
            <person name="Ladd B."/>
            <person name="Jarett J.K."/>
            <person name="Geller-Mcgrath D.E."/>
            <person name="Sieber C.M.K."/>
            <person name="Emerson J.B."/>
            <person name="Anantharaman K."/>
            <person name="Thomas B.C."/>
            <person name="Malmstrom R."/>
            <person name="Stieglmeier M."/>
            <person name="Klingl A."/>
            <person name="Woyke T."/>
            <person name="Ryan C.M."/>
            <person name="Banfield J.F."/>
        </authorList>
    </citation>
    <scope>NUCLEOTIDE SEQUENCE [LARGE SCALE GENOMIC DNA]</scope>
</reference>
<dbReference type="GO" id="GO:0009360">
    <property type="term" value="C:DNA polymerase III complex"/>
    <property type="evidence" value="ECO:0007669"/>
    <property type="project" value="InterPro"/>
</dbReference>
<evidence type="ECO:0000256" key="1">
    <source>
        <dbReference type="ARBA" id="ARBA00022932"/>
    </source>
</evidence>
<dbReference type="GO" id="GO:0003887">
    <property type="term" value="F:DNA-directed DNA polymerase activity"/>
    <property type="evidence" value="ECO:0007669"/>
    <property type="project" value="UniProtKB-KW"/>
</dbReference>
<dbReference type="SUPFAM" id="SSF52540">
    <property type="entry name" value="P-loop containing nucleoside triphosphate hydrolases"/>
    <property type="match status" value="1"/>
</dbReference>
<sequence length="359" mass="39885">MYYLTYRPKTIGEIDNIEPRETIKKILASGTLPHAFLFVGQKGTGKTSTARIFAKAVNCLSNSFSKSPQPSQHPQQPQTPHNIEPCNHCSNCKSIDLSSFPDVLELDAASNRGINEVKELIKESSYLPMAGRFRVFIIDEAHMITSDGFNALLKTLEEPPSTVIFILATTNVEKLPKTIQSRCIPIEFGRAKESEIVHMLKRIAAHAKLSITDEVYGLIASHSDSSFRDGAKLLEELVMLGKTDIDAAQSHIGLRSKNNLLVILGKQTVIEALSWIEEFSKSGGGCKTLIEELLHELHDDLLALNKIGPLSRKTTLSLLEIIILMKLLQEAYSNLRSSPIETIPLEIAIVEFYNKRSVH</sequence>
<dbReference type="Gene3D" id="3.40.50.300">
    <property type="entry name" value="P-loop containing nucleotide triphosphate hydrolases"/>
    <property type="match status" value="1"/>
</dbReference>
<feature type="domain" description="AAA+ ATPase" evidence="4">
    <location>
        <begin position="32"/>
        <end position="190"/>
    </location>
</feature>
<proteinExistence type="inferred from homology"/>
<keyword evidence="3" id="KW-0808">Transferase</keyword>
<dbReference type="GO" id="GO:0006261">
    <property type="term" value="P:DNA-templated DNA replication"/>
    <property type="evidence" value="ECO:0007669"/>
    <property type="project" value="TreeGrafter"/>
</dbReference>
<keyword evidence="3" id="KW-0235">DNA replication</keyword>
<keyword evidence="1 3" id="KW-0239">DNA-directed DNA polymerase</keyword>
<dbReference type="PANTHER" id="PTHR11669">
    <property type="entry name" value="REPLICATION FACTOR C / DNA POLYMERASE III GAMMA-TAU SUBUNIT"/>
    <property type="match status" value="1"/>
</dbReference>
<protein>
    <recommendedName>
        <fullName evidence="3">DNA polymerase III subunit gamma/tau</fullName>
        <ecNumber evidence="3">2.7.7.7</ecNumber>
    </recommendedName>
</protein>
<dbReference type="EMBL" id="PFLF01000060">
    <property type="protein sequence ID" value="PIY68995.1"/>
    <property type="molecule type" value="Genomic_DNA"/>
</dbReference>
<evidence type="ECO:0000259" key="4">
    <source>
        <dbReference type="SMART" id="SM00382"/>
    </source>
</evidence>
<evidence type="ECO:0000313" key="6">
    <source>
        <dbReference type="Proteomes" id="UP000230108"/>
    </source>
</evidence>
<evidence type="ECO:0000313" key="5">
    <source>
        <dbReference type="EMBL" id="PIY68995.1"/>
    </source>
</evidence>
<dbReference type="PANTHER" id="PTHR11669:SF0">
    <property type="entry name" value="PROTEIN STICHEL-LIKE 2"/>
    <property type="match status" value="1"/>
</dbReference>
<gene>
    <name evidence="3 5" type="primary">dnaX</name>
    <name evidence="5" type="ORF">COY90_03010</name>
</gene>
<dbReference type="GO" id="GO:0005524">
    <property type="term" value="F:ATP binding"/>
    <property type="evidence" value="ECO:0007669"/>
    <property type="project" value="UniProtKB-KW"/>
</dbReference>
<name>A0A2M7QCQ1_9BACT</name>
<dbReference type="InterPro" id="IPR050238">
    <property type="entry name" value="DNA_Rep/Repair_Clamp_Loader"/>
</dbReference>
<dbReference type="Proteomes" id="UP000230108">
    <property type="component" value="Unassembled WGS sequence"/>
</dbReference>
<dbReference type="EC" id="2.7.7.7" evidence="3"/>
<comment type="subunit">
    <text evidence="3">DNA polymerase III contains a core (composed of alpha, epsilon and theta chains) that associates with a tau subunit. This core dimerizes to form the POLIII' complex. PolIII' associates with the gamma complex (composed of gamma, delta, delta', psi and chi chains) and with the beta chain to form the complete DNA polymerase III complex.</text>
</comment>
<evidence type="ECO:0000256" key="2">
    <source>
        <dbReference type="ARBA" id="ARBA00049244"/>
    </source>
</evidence>
<dbReference type="AlphaFoldDB" id="A0A2M7QCQ1"/>
<keyword evidence="3" id="KW-0547">Nucleotide-binding</keyword>